<feature type="compositionally biased region" description="Basic and acidic residues" evidence="1">
    <location>
        <begin position="230"/>
        <end position="242"/>
    </location>
</feature>
<feature type="region of interest" description="Disordered" evidence="1">
    <location>
        <begin position="25"/>
        <end position="62"/>
    </location>
</feature>
<comment type="caution">
    <text evidence="2">The sequence shown here is derived from an EMBL/GenBank/DDBJ whole genome shotgun (WGS) entry which is preliminary data.</text>
</comment>
<keyword evidence="3" id="KW-1185">Reference proteome</keyword>
<dbReference type="AlphaFoldDB" id="A0A4Y2LTB5"/>
<evidence type="ECO:0000313" key="3">
    <source>
        <dbReference type="Proteomes" id="UP000499080"/>
    </source>
</evidence>
<feature type="compositionally biased region" description="Polar residues" evidence="1">
    <location>
        <begin position="516"/>
        <end position="534"/>
    </location>
</feature>
<sequence length="621" mass="71536">MKIICKIDLTIAAAKEVKQASETLDRYSPQFNAASDRVGKDSPENSKDDISPAISQTSRQDPNTLYQSSEFADIVPFDAMRQIYGQPQSFLFSRDHFSPLQNLRHLEENLAREVLPRGVGQSLSAVRSVSNEAPFGMVMAHPLYSVGFSTGMDVNPRLHATHPYNAHPYFDTLAMIDPQPMPVVPSIPMNLHPVTENRPQRNPEVDHQRLPYRNLEPQTIPVPYQIPHSSENDKQQTLHRNPENNAQSNIPNSVPETRGLNYVQDRPMYDRPRELQYPRTNLYPHYPPPRNINEEAVNQRLQNNRELTPLYRSPLPNGQQQIRNEGHDRHLYYTPLSERDPLAQRNIPTYPSREIRRPIDDSHLHRTRIIPQENSRETHQTHSGERQYLPQLRIPTNPPRIQQIPHYTVVPQENLPKYLQNPTYSSAEQSSERRIPKIRNSLPGSTDGHSQQPYRSLPDSRYETPHHNHRPRHSSERDESVPEGYRSSPVGAMSEEIHHASTDSRHQSPVRASKPAYSSETVGSRESLDQNPATTRRHKPIGKVYSVPQYQIPPRESQQREDEATSEIDGIQHEEAKRRRKYKLSEMEPHKKDAKKGRKSLKADYEDLQAHSSHQYIIKIG</sequence>
<organism evidence="2 3">
    <name type="scientific">Araneus ventricosus</name>
    <name type="common">Orbweaver spider</name>
    <name type="synonym">Epeira ventricosa</name>
    <dbReference type="NCBI Taxonomy" id="182803"/>
    <lineage>
        <taxon>Eukaryota</taxon>
        <taxon>Metazoa</taxon>
        <taxon>Ecdysozoa</taxon>
        <taxon>Arthropoda</taxon>
        <taxon>Chelicerata</taxon>
        <taxon>Arachnida</taxon>
        <taxon>Araneae</taxon>
        <taxon>Araneomorphae</taxon>
        <taxon>Entelegynae</taxon>
        <taxon>Araneoidea</taxon>
        <taxon>Araneidae</taxon>
        <taxon>Araneus</taxon>
    </lineage>
</organism>
<feature type="region of interest" description="Disordered" evidence="1">
    <location>
        <begin position="361"/>
        <end position="399"/>
    </location>
</feature>
<feature type="compositionally biased region" description="Basic and acidic residues" evidence="1">
    <location>
        <begin position="374"/>
        <end position="385"/>
    </location>
</feature>
<feature type="region of interest" description="Disordered" evidence="1">
    <location>
        <begin position="224"/>
        <end position="260"/>
    </location>
</feature>
<gene>
    <name evidence="2" type="ORF">AVEN_246524_1</name>
</gene>
<name>A0A4Y2LTB5_ARAVE</name>
<feature type="compositionally biased region" description="Basic and acidic residues" evidence="1">
    <location>
        <begin position="37"/>
        <end position="50"/>
    </location>
</feature>
<proteinExistence type="predicted"/>
<feature type="compositionally biased region" description="Polar residues" evidence="1">
    <location>
        <begin position="442"/>
        <end position="454"/>
    </location>
</feature>
<reference evidence="2 3" key="1">
    <citation type="journal article" date="2019" name="Sci. Rep.">
        <title>Orb-weaving spider Araneus ventricosus genome elucidates the spidroin gene catalogue.</title>
        <authorList>
            <person name="Kono N."/>
            <person name="Nakamura H."/>
            <person name="Ohtoshi R."/>
            <person name="Moran D.A.P."/>
            <person name="Shinohara A."/>
            <person name="Yoshida Y."/>
            <person name="Fujiwara M."/>
            <person name="Mori M."/>
            <person name="Tomita M."/>
            <person name="Arakawa K."/>
        </authorList>
    </citation>
    <scope>NUCLEOTIDE SEQUENCE [LARGE SCALE GENOMIC DNA]</scope>
</reference>
<feature type="region of interest" description="Disordered" evidence="1">
    <location>
        <begin position="423"/>
        <end position="621"/>
    </location>
</feature>
<feature type="compositionally biased region" description="Basic and acidic residues" evidence="1">
    <location>
        <begin position="495"/>
        <end position="506"/>
    </location>
</feature>
<feature type="compositionally biased region" description="Basic and acidic residues" evidence="1">
    <location>
        <begin position="570"/>
        <end position="591"/>
    </location>
</feature>
<feature type="compositionally biased region" description="Polar residues" evidence="1">
    <location>
        <begin position="243"/>
        <end position="255"/>
    </location>
</feature>
<dbReference type="Proteomes" id="UP000499080">
    <property type="component" value="Unassembled WGS sequence"/>
</dbReference>
<evidence type="ECO:0000256" key="1">
    <source>
        <dbReference type="SAM" id="MobiDB-lite"/>
    </source>
</evidence>
<evidence type="ECO:0000313" key="2">
    <source>
        <dbReference type="EMBL" id="GBN17998.1"/>
    </source>
</evidence>
<protein>
    <submittedName>
        <fullName evidence="2">Uncharacterized protein</fullName>
    </submittedName>
</protein>
<accession>A0A4Y2LTB5</accession>
<dbReference type="EMBL" id="BGPR01006325">
    <property type="protein sequence ID" value="GBN17998.1"/>
    <property type="molecule type" value="Genomic_DNA"/>
</dbReference>
<dbReference type="OrthoDB" id="6422968at2759"/>
<feature type="compositionally biased region" description="Polar residues" evidence="1">
    <location>
        <begin position="53"/>
        <end position="62"/>
    </location>
</feature>